<feature type="chain" id="PRO_5014466246" description="LRRCT domain-containing protein" evidence="4">
    <location>
        <begin position="20"/>
        <end position="649"/>
    </location>
</feature>
<dbReference type="Gene3D" id="3.80.10.10">
    <property type="entry name" value="Ribonuclease Inhibitor"/>
    <property type="match status" value="4"/>
</dbReference>
<comment type="caution">
    <text evidence="5">The sequence shown here is derived from an EMBL/GenBank/DDBJ whole genome shotgun (WGS) entry which is preliminary data.</text>
</comment>
<dbReference type="Proteomes" id="UP000235965">
    <property type="component" value="Unassembled WGS sequence"/>
</dbReference>
<keyword evidence="4" id="KW-0732">Signal</keyword>
<dbReference type="Pfam" id="PF13855">
    <property type="entry name" value="LRR_8"/>
    <property type="match status" value="5"/>
</dbReference>
<evidence type="ECO:0000313" key="6">
    <source>
        <dbReference type="Proteomes" id="UP000235965"/>
    </source>
</evidence>
<dbReference type="SUPFAM" id="SSF52058">
    <property type="entry name" value="L domain-like"/>
    <property type="match status" value="1"/>
</dbReference>
<evidence type="ECO:0008006" key="7">
    <source>
        <dbReference type="Google" id="ProtNLM"/>
    </source>
</evidence>
<dbReference type="FunFam" id="3.80.10.10:FF:001360">
    <property type="entry name" value="Uncharacterized protein"/>
    <property type="match status" value="1"/>
</dbReference>
<dbReference type="InterPro" id="IPR001611">
    <property type="entry name" value="Leu-rich_rpt"/>
</dbReference>
<dbReference type="PANTHER" id="PTHR45712">
    <property type="entry name" value="AGAP008170-PA"/>
    <property type="match status" value="1"/>
</dbReference>
<dbReference type="PROSITE" id="PS51450">
    <property type="entry name" value="LRR"/>
    <property type="match status" value="3"/>
</dbReference>
<dbReference type="STRING" id="105785.A0A2J7R9X2"/>
<dbReference type="AlphaFoldDB" id="A0A2J7R9X2"/>
<organism evidence="5 6">
    <name type="scientific">Cryptotermes secundus</name>
    <dbReference type="NCBI Taxonomy" id="105785"/>
    <lineage>
        <taxon>Eukaryota</taxon>
        <taxon>Metazoa</taxon>
        <taxon>Ecdysozoa</taxon>
        <taxon>Arthropoda</taxon>
        <taxon>Hexapoda</taxon>
        <taxon>Insecta</taxon>
        <taxon>Pterygota</taxon>
        <taxon>Neoptera</taxon>
        <taxon>Polyneoptera</taxon>
        <taxon>Dictyoptera</taxon>
        <taxon>Blattodea</taxon>
        <taxon>Blattoidea</taxon>
        <taxon>Termitoidae</taxon>
        <taxon>Kalotermitidae</taxon>
        <taxon>Cryptotermitinae</taxon>
        <taxon>Cryptotermes</taxon>
    </lineage>
</organism>
<keyword evidence="6" id="KW-1185">Reference proteome</keyword>
<keyword evidence="1" id="KW-0433">Leucine-rich repeat</keyword>
<name>A0A2J7R9X2_9NEOP</name>
<feature type="signal peptide" evidence="4">
    <location>
        <begin position="1"/>
        <end position="19"/>
    </location>
</feature>
<dbReference type="InterPro" id="IPR050333">
    <property type="entry name" value="SLRP"/>
</dbReference>
<keyword evidence="3" id="KW-0812">Transmembrane</keyword>
<protein>
    <recommendedName>
        <fullName evidence="7">LRRCT domain-containing protein</fullName>
    </recommendedName>
</protein>
<dbReference type="InParanoid" id="A0A2J7R9X2"/>
<evidence type="ECO:0000256" key="1">
    <source>
        <dbReference type="ARBA" id="ARBA00022614"/>
    </source>
</evidence>
<gene>
    <name evidence="5" type="ORF">B7P43_G11962</name>
</gene>
<keyword evidence="3" id="KW-1133">Transmembrane helix</keyword>
<proteinExistence type="predicted"/>
<accession>A0A2J7R9X2</accession>
<evidence type="ECO:0000256" key="2">
    <source>
        <dbReference type="ARBA" id="ARBA00022737"/>
    </source>
</evidence>
<dbReference type="InterPro" id="IPR003591">
    <property type="entry name" value="Leu-rich_rpt_typical-subtyp"/>
</dbReference>
<evidence type="ECO:0000256" key="3">
    <source>
        <dbReference type="SAM" id="Phobius"/>
    </source>
</evidence>
<keyword evidence="3" id="KW-0472">Membrane</keyword>
<dbReference type="SMART" id="SM00369">
    <property type="entry name" value="LRR_TYP"/>
    <property type="match status" value="12"/>
</dbReference>
<dbReference type="InterPro" id="IPR032675">
    <property type="entry name" value="LRR_dom_sf"/>
</dbReference>
<feature type="transmembrane region" description="Helical" evidence="3">
    <location>
        <begin position="613"/>
        <end position="637"/>
    </location>
</feature>
<dbReference type="PANTHER" id="PTHR45712:SF22">
    <property type="entry name" value="INSULIN-LIKE GROWTH FACTOR-BINDING PROTEIN COMPLEX ACID LABILE SUBUNIT"/>
    <property type="match status" value="1"/>
</dbReference>
<keyword evidence="2" id="KW-0677">Repeat</keyword>
<reference evidence="5 6" key="1">
    <citation type="submission" date="2017-12" db="EMBL/GenBank/DDBJ databases">
        <title>Hemimetabolous genomes reveal molecular basis of termite eusociality.</title>
        <authorList>
            <person name="Harrison M.C."/>
            <person name="Jongepier E."/>
            <person name="Robertson H.M."/>
            <person name="Arning N."/>
            <person name="Bitard-Feildel T."/>
            <person name="Chao H."/>
            <person name="Childers C.P."/>
            <person name="Dinh H."/>
            <person name="Doddapaneni H."/>
            <person name="Dugan S."/>
            <person name="Gowin J."/>
            <person name="Greiner C."/>
            <person name="Han Y."/>
            <person name="Hu H."/>
            <person name="Hughes D.S.T."/>
            <person name="Huylmans A.-K."/>
            <person name="Kemena C."/>
            <person name="Kremer L.P.M."/>
            <person name="Lee S.L."/>
            <person name="Lopez-Ezquerra A."/>
            <person name="Mallet L."/>
            <person name="Monroy-Kuhn J.M."/>
            <person name="Moser A."/>
            <person name="Murali S.C."/>
            <person name="Muzny D.M."/>
            <person name="Otani S."/>
            <person name="Piulachs M.-D."/>
            <person name="Poelchau M."/>
            <person name="Qu J."/>
            <person name="Schaub F."/>
            <person name="Wada-Katsumata A."/>
            <person name="Worley K.C."/>
            <person name="Xie Q."/>
            <person name="Ylla G."/>
            <person name="Poulsen M."/>
            <person name="Gibbs R.A."/>
            <person name="Schal C."/>
            <person name="Richards S."/>
            <person name="Belles X."/>
            <person name="Korb J."/>
            <person name="Bornberg-Bauer E."/>
        </authorList>
    </citation>
    <scope>NUCLEOTIDE SEQUENCE [LARGE SCALE GENOMIC DNA]</scope>
    <source>
        <tissue evidence="5">Whole body</tissue>
    </source>
</reference>
<dbReference type="OrthoDB" id="2013775at2759"/>
<dbReference type="EMBL" id="NEVH01006580">
    <property type="protein sequence ID" value="PNF37632.1"/>
    <property type="molecule type" value="Genomic_DNA"/>
</dbReference>
<evidence type="ECO:0000313" key="5">
    <source>
        <dbReference type="EMBL" id="PNF37632.1"/>
    </source>
</evidence>
<dbReference type="Pfam" id="PF00560">
    <property type="entry name" value="LRR_1"/>
    <property type="match status" value="1"/>
</dbReference>
<dbReference type="SUPFAM" id="SSF52047">
    <property type="entry name" value="RNI-like"/>
    <property type="match status" value="1"/>
</dbReference>
<evidence type="ECO:0000256" key="4">
    <source>
        <dbReference type="SAM" id="SignalP"/>
    </source>
</evidence>
<sequence length="649" mass="73928">MMGYLRLVLTAWLVTMVTARNEDSCNGRVIKGCTLNLTASSLTVLPTYMNRNTCTIVACHNKLSVLNNTTFNATGDLKEIILRYNEIRKLETGTFKSLHKLQHIDLGYNHIEYVDERLFSNNNLYKLNLEHNYISTINPNMMMYAIDIWKIVIRGNKIIKLEAHTFSNTSAIVEIDISRNEIIDLDPKIFQQNRRISKLDMSSNRISRLHPNIFKSAHFMMCLNISHNRIVSLEAYLFSSNIHLQNLDLSNNAIKHVDTNIFKNNSRLEILNMSNNNLSSINDAIFSHNPTIISVDISHNNIRYIHPETFRTNKKLSILKMRENRLFYLDDQIFFHNNKLKVIHFSNNEITAIPSKIFTTNTEIQSINLSTNRITQISPGTFDTNKNIIDVDLSHNKIKVLDSNIFSETQIKTLNLRGNTLTMKGGVPLLRAPVLENLDLGSCGITTLSPETFHDMLHLKELKMDKNCLSLPIEPDTENNIFSKLHELSKLDLSSNKITVMNSTLFHGMNNLKLLNLSFNPVLCDDCKMEDKCIQFRAWCSSRSDHCGETCSAEVSASQGNSANNTFVSEDLSHSNLNTSSLNISSRRQDIKVHKKKEVDSDKIISRDQDSSLVLYLSLGVCLTSIAIVVGLAITFIRRKRRRRNGGYL</sequence>